<reference evidence="2" key="1">
    <citation type="submission" date="2017-02" db="EMBL/GenBank/DDBJ databases">
        <authorList>
            <person name="Varghese N."/>
            <person name="Submissions S."/>
        </authorList>
    </citation>
    <scope>NUCLEOTIDE SEQUENCE [LARGE SCALE GENOMIC DNA]</scope>
    <source>
        <strain evidence="2">R11H</strain>
    </source>
</reference>
<dbReference type="OrthoDB" id="7477615at2"/>
<name>A0A1T5G193_9SPHN</name>
<dbReference type="AlphaFoldDB" id="A0A1T5G193"/>
<protein>
    <submittedName>
        <fullName evidence="1">Uncharacterized protein</fullName>
    </submittedName>
</protein>
<evidence type="ECO:0000313" key="1">
    <source>
        <dbReference type="EMBL" id="SKC02265.1"/>
    </source>
</evidence>
<organism evidence="1 2">
    <name type="scientific">Sphingopyxis flava</name>
    <dbReference type="NCBI Taxonomy" id="1507287"/>
    <lineage>
        <taxon>Bacteria</taxon>
        <taxon>Pseudomonadati</taxon>
        <taxon>Pseudomonadota</taxon>
        <taxon>Alphaproteobacteria</taxon>
        <taxon>Sphingomonadales</taxon>
        <taxon>Sphingomonadaceae</taxon>
        <taxon>Sphingopyxis</taxon>
    </lineage>
</organism>
<sequence length="69" mass="7724">MEPMRHLDRDTRRARLLAARTRPVGGINRRGIFTGHWDGGDVVRQFRGGTGSWIGLAPYKAKADPEPQP</sequence>
<keyword evidence="2" id="KW-1185">Reference proteome</keyword>
<evidence type="ECO:0000313" key="2">
    <source>
        <dbReference type="Proteomes" id="UP000190044"/>
    </source>
</evidence>
<dbReference type="Proteomes" id="UP000190044">
    <property type="component" value="Unassembled WGS sequence"/>
</dbReference>
<dbReference type="RefSeq" id="WP_020820232.1">
    <property type="nucleotide sequence ID" value="NZ_FUYP01000052.1"/>
</dbReference>
<accession>A0A1T5G193</accession>
<dbReference type="EMBL" id="FUYP01000052">
    <property type="protein sequence ID" value="SKC02265.1"/>
    <property type="molecule type" value="Genomic_DNA"/>
</dbReference>
<gene>
    <name evidence="1" type="ORF">SAMN06295937_105212</name>
</gene>
<proteinExistence type="predicted"/>